<sequence length="745" mass="79499">MRITVDSIVSERPYGIIFAGTVNTGQRLRVRASLDNLLGIPTAGDTWEIDGEIRQSSFGPQIAATAGRRILSSGHLIRQFLASHVPGVGQLRAGRLWDAFGENLGEMLATEDMLDEIGAIMSPDKPVLGQRLALLVTSAWKAARGEAELVNWLDRQGVRDIAVVRRLQRVLGDTAAQVLAANPYVMVPLLSWKRIDELGRRLLREDGRDPATDARRHVGAADEAVKQMLRRGDTASRASAIEVAVASLLDIDKGRTAPVLAAAIANAAVLADRDLMRAPGAAGLEDALTARLAALASRPLEARLSAMAPSRWAELLADLTGPHKPLGEEQRAAAVAMMSRPLACMIGGGGTGKTYTCKVVCDLWTHLGGDVLLCALAGKAALRLSRSTGRLAKTLARTLAELKERQDIEERLADPETTNEEADKDRRKLDGLSQITDRTLVVIDEASMVDLPTLHAIARRLFPESRLLLVGDPAQLPPIGFGIVFHKLVKDPSITLPLTQVHRQAAATGIPAAAAIVRAGDMPDFSTFTGAGTGVSFVDCRPDEIAQALDGVVARLGDPAGLLVVTATIAGAAGVEETNARFHRRHVDAGQAEMKGFFGRSFSVGEPVIFGKNDYRAGLFNGLMGRVTAIDPGNREIAVVFDGDALPKTLGAEHLVDLDLAYAVSCHKCQGSSAGRVVVPIYPSRVVDRSWLYTAITRAEQQVVFVGDRAAFATAVAKPPAAELRTTGFMWPAPCQAPADTRSIA</sequence>
<reference evidence="5" key="1">
    <citation type="submission" date="2020-07" db="EMBL/GenBank/DDBJ databases">
        <title>Huge and variable diversity of episymbiotic CPR bacteria and DPANN archaea in groundwater ecosystems.</title>
        <authorList>
            <person name="He C.Y."/>
            <person name="Keren R."/>
            <person name="Whittaker M."/>
            <person name="Farag I.F."/>
            <person name="Doudna J."/>
            <person name="Cate J.H.D."/>
            <person name="Banfield J.F."/>
        </authorList>
    </citation>
    <scope>NUCLEOTIDE SEQUENCE</scope>
    <source>
        <strain evidence="5">NC_groundwater_1818_Pr3_B-0.1um_66_35</strain>
    </source>
</reference>
<evidence type="ECO:0000313" key="6">
    <source>
        <dbReference type="Proteomes" id="UP000782519"/>
    </source>
</evidence>
<feature type="region of interest" description="Disordered" evidence="3">
    <location>
        <begin position="407"/>
        <end position="428"/>
    </location>
</feature>
<dbReference type="GO" id="GO:0009338">
    <property type="term" value="C:exodeoxyribonuclease V complex"/>
    <property type="evidence" value="ECO:0007669"/>
    <property type="project" value="TreeGrafter"/>
</dbReference>
<evidence type="ECO:0000256" key="3">
    <source>
        <dbReference type="SAM" id="MobiDB-lite"/>
    </source>
</evidence>
<gene>
    <name evidence="5" type="ORF">HZA66_10550</name>
</gene>
<proteinExistence type="predicted"/>
<dbReference type="InterPro" id="IPR050534">
    <property type="entry name" value="Coronavir_polyprotein_1ab"/>
</dbReference>
<name>A0A933S0L1_RHOPL</name>
<dbReference type="EMBL" id="JACRJB010000025">
    <property type="protein sequence ID" value="MBI5129873.1"/>
    <property type="molecule type" value="Genomic_DNA"/>
</dbReference>
<accession>A0A933S0L1</accession>
<feature type="domain" description="UvrD-like helicase C-terminal" evidence="4">
    <location>
        <begin position="660"/>
        <end position="706"/>
    </location>
</feature>
<dbReference type="PANTHER" id="PTHR43788:SF6">
    <property type="entry name" value="DNA HELICASE B"/>
    <property type="match status" value="1"/>
</dbReference>
<dbReference type="Gene3D" id="2.30.30.940">
    <property type="match status" value="1"/>
</dbReference>
<dbReference type="PANTHER" id="PTHR43788">
    <property type="entry name" value="DNA2/NAM7 HELICASE FAMILY MEMBER"/>
    <property type="match status" value="1"/>
</dbReference>
<dbReference type="Gene3D" id="3.40.50.300">
    <property type="entry name" value="P-loop containing nucleotide triphosphate hydrolases"/>
    <property type="match status" value="2"/>
</dbReference>
<dbReference type="GO" id="GO:0005524">
    <property type="term" value="F:ATP binding"/>
    <property type="evidence" value="ECO:0007669"/>
    <property type="project" value="UniProtKB-KW"/>
</dbReference>
<dbReference type="CDD" id="cd18809">
    <property type="entry name" value="SF1_C_RecD"/>
    <property type="match status" value="1"/>
</dbReference>
<evidence type="ECO:0000256" key="1">
    <source>
        <dbReference type="ARBA" id="ARBA00022741"/>
    </source>
</evidence>
<keyword evidence="1" id="KW-0547">Nucleotide-binding</keyword>
<dbReference type="InterPro" id="IPR027785">
    <property type="entry name" value="UvrD-like_helicase_C"/>
</dbReference>
<dbReference type="SUPFAM" id="SSF52540">
    <property type="entry name" value="P-loop containing nucleoside triphosphate hydrolases"/>
    <property type="match status" value="2"/>
</dbReference>
<dbReference type="InterPro" id="IPR027417">
    <property type="entry name" value="P-loop_NTPase"/>
</dbReference>
<evidence type="ECO:0000313" key="5">
    <source>
        <dbReference type="EMBL" id="MBI5129873.1"/>
    </source>
</evidence>
<dbReference type="Pfam" id="PF13538">
    <property type="entry name" value="UvrD_C_2"/>
    <property type="match status" value="1"/>
</dbReference>
<dbReference type="GO" id="GO:0017116">
    <property type="term" value="F:single-stranded DNA helicase activity"/>
    <property type="evidence" value="ECO:0007669"/>
    <property type="project" value="TreeGrafter"/>
</dbReference>
<keyword evidence="2" id="KW-0067">ATP-binding</keyword>
<comment type="caution">
    <text evidence="5">The sequence shown here is derived from an EMBL/GenBank/DDBJ whole genome shotgun (WGS) entry which is preliminary data.</text>
</comment>
<dbReference type="Pfam" id="PF13604">
    <property type="entry name" value="AAA_30"/>
    <property type="match status" value="1"/>
</dbReference>
<evidence type="ECO:0000256" key="2">
    <source>
        <dbReference type="ARBA" id="ARBA00022840"/>
    </source>
</evidence>
<protein>
    <submittedName>
        <fullName evidence="5">AAA family ATPase</fullName>
    </submittedName>
</protein>
<dbReference type="Proteomes" id="UP000782519">
    <property type="component" value="Unassembled WGS sequence"/>
</dbReference>
<evidence type="ECO:0000259" key="4">
    <source>
        <dbReference type="Pfam" id="PF13538"/>
    </source>
</evidence>
<dbReference type="AlphaFoldDB" id="A0A933S0L1"/>
<organism evidence="5 6">
    <name type="scientific">Rhodopseudomonas palustris</name>
    <dbReference type="NCBI Taxonomy" id="1076"/>
    <lineage>
        <taxon>Bacteria</taxon>
        <taxon>Pseudomonadati</taxon>
        <taxon>Pseudomonadota</taxon>
        <taxon>Alphaproteobacteria</taxon>
        <taxon>Hyphomicrobiales</taxon>
        <taxon>Nitrobacteraceae</taxon>
        <taxon>Rhodopseudomonas</taxon>
    </lineage>
</organism>
<dbReference type="GO" id="GO:0006310">
    <property type="term" value="P:DNA recombination"/>
    <property type="evidence" value="ECO:0007669"/>
    <property type="project" value="TreeGrafter"/>
</dbReference>